<dbReference type="PaxDb" id="4097-A0A1S4BRA3"/>
<dbReference type="AlphaFoldDB" id="A0A1S4BRA3"/>
<evidence type="ECO:0000259" key="3">
    <source>
        <dbReference type="Pfam" id="PF05617"/>
    </source>
</evidence>
<feature type="signal peptide" evidence="2">
    <location>
        <begin position="1"/>
        <end position="25"/>
    </location>
</feature>
<feature type="chain" id="PRO_5010353384" description="Prolamin-like domain-containing protein" evidence="2">
    <location>
        <begin position="26"/>
        <end position="168"/>
    </location>
</feature>
<dbReference type="RefSeq" id="XP_016491422.1">
    <property type="nucleotide sequence ID" value="XM_016635936.1"/>
</dbReference>
<dbReference type="KEGG" id="nta:107811081"/>
<evidence type="ECO:0000256" key="2">
    <source>
        <dbReference type="SAM" id="SignalP"/>
    </source>
</evidence>
<reference evidence="4" key="1">
    <citation type="submission" date="2025-08" db="UniProtKB">
        <authorList>
            <consortium name="RefSeq"/>
        </authorList>
    </citation>
    <scope>IDENTIFICATION</scope>
</reference>
<organism evidence="4">
    <name type="scientific">Nicotiana tabacum</name>
    <name type="common">Common tobacco</name>
    <dbReference type="NCBI Taxonomy" id="4097"/>
    <lineage>
        <taxon>Eukaryota</taxon>
        <taxon>Viridiplantae</taxon>
        <taxon>Streptophyta</taxon>
        <taxon>Embryophyta</taxon>
        <taxon>Tracheophyta</taxon>
        <taxon>Spermatophyta</taxon>
        <taxon>Magnoliopsida</taxon>
        <taxon>eudicotyledons</taxon>
        <taxon>Gunneridae</taxon>
        <taxon>Pentapetalae</taxon>
        <taxon>asterids</taxon>
        <taxon>lamiids</taxon>
        <taxon>Solanales</taxon>
        <taxon>Solanaceae</taxon>
        <taxon>Nicotianoideae</taxon>
        <taxon>Nicotianeae</taxon>
        <taxon>Nicotiana</taxon>
    </lineage>
</organism>
<dbReference type="InterPro" id="IPR008502">
    <property type="entry name" value="Prolamin-like"/>
</dbReference>
<protein>
    <recommendedName>
        <fullName evidence="3">Prolamin-like domain-containing protein</fullName>
    </recommendedName>
</protein>
<proteinExistence type="predicted"/>
<accession>A0A1S4BRA3</accession>
<name>A0A1S4BRA3_TOBAC</name>
<evidence type="ECO:0000256" key="1">
    <source>
        <dbReference type="ARBA" id="ARBA00022729"/>
    </source>
</evidence>
<feature type="domain" description="Prolamin-like" evidence="3">
    <location>
        <begin position="89"/>
        <end position="162"/>
    </location>
</feature>
<dbReference type="PANTHER" id="PTHR31951">
    <property type="entry name" value="BIFUNCTIONAL INHIBITOR/LIPID-TRANSFER PROTEIN/SEED STORAGE 2S ALBUMIN SUPERFAMILY PROTEIN-RELATED"/>
    <property type="match status" value="1"/>
</dbReference>
<evidence type="ECO:0000313" key="4">
    <source>
        <dbReference type="RefSeq" id="XP_016491422.1"/>
    </source>
</evidence>
<keyword evidence="1 2" id="KW-0732">Signal</keyword>
<dbReference type="PANTHER" id="PTHR31951:SF22">
    <property type="entry name" value="ECA1 GAMETOGENESIS RELATED FAMILY"/>
    <property type="match status" value="1"/>
</dbReference>
<sequence>MAKLMRLVAIAAVSMFLLVTPIALAIEEDFGNDVDLLDADVIDNIDYDQSESNYDEESYDFSLYSVSDHNNKQTLAPEPYPGFHTQVGECLEKISDDCGVIIFNRIFDSGKYSDVEECCGQLLTLGRKCHNIIVESTLDSPELKGVNKIEVWENSDKLWKECGASAPL</sequence>
<gene>
    <name evidence="4" type="primary">LOC107811081</name>
</gene>
<dbReference type="OrthoDB" id="1222428at2759"/>
<dbReference type="OMA" id="KTAVWIN"/>
<dbReference type="Pfam" id="PF05617">
    <property type="entry name" value="Prolamin_like"/>
    <property type="match status" value="1"/>
</dbReference>